<dbReference type="AlphaFoldDB" id="A0AA96WGW1"/>
<protein>
    <submittedName>
        <fullName evidence="5">GFA family protein</fullName>
    </submittedName>
</protein>
<dbReference type="InterPro" id="IPR011057">
    <property type="entry name" value="Mss4-like_sf"/>
</dbReference>
<evidence type="ECO:0000259" key="4">
    <source>
        <dbReference type="PROSITE" id="PS51891"/>
    </source>
</evidence>
<dbReference type="PANTHER" id="PTHR28620">
    <property type="entry name" value="CENTROMERE PROTEIN V"/>
    <property type="match status" value="1"/>
</dbReference>
<gene>
    <name evidence="5" type="ORF">HJG54_25370</name>
</gene>
<dbReference type="RefSeq" id="WP_316432012.1">
    <property type="nucleotide sequence ID" value="NZ_CP053586.1"/>
</dbReference>
<dbReference type="SUPFAM" id="SSF51316">
    <property type="entry name" value="Mss4-like"/>
    <property type="match status" value="1"/>
</dbReference>
<keyword evidence="3" id="KW-0862">Zinc</keyword>
<dbReference type="Pfam" id="PF04828">
    <property type="entry name" value="GFA"/>
    <property type="match status" value="1"/>
</dbReference>
<sequence>MEKTYQGSCHCGKVRFEADINLSQGTGRCNCSICTKNRLWTVIIEPDAFRLLFGENDLSDYQFGSHSVQHLFCKHCGARPFGRGYLDEIGGAFYSINIACLDNLSDEAFASIPVHYSDGRNNNWQSPPAVTSHL</sequence>
<dbReference type="GO" id="GO:0016846">
    <property type="term" value="F:carbon-sulfur lyase activity"/>
    <property type="evidence" value="ECO:0007669"/>
    <property type="project" value="InterPro"/>
</dbReference>
<proteinExistence type="inferred from homology"/>
<dbReference type="PANTHER" id="PTHR28620:SF1">
    <property type="entry name" value="CENP-V_GFA DOMAIN-CONTAINING PROTEIN"/>
    <property type="match status" value="1"/>
</dbReference>
<comment type="similarity">
    <text evidence="1">Belongs to the Gfa family.</text>
</comment>
<reference evidence="5" key="1">
    <citation type="submission" date="2020-05" db="EMBL/GenBank/DDBJ databases">
        <authorList>
            <person name="Zhu T."/>
            <person name="Keshari N."/>
            <person name="Lu X."/>
        </authorList>
    </citation>
    <scope>NUCLEOTIDE SEQUENCE</scope>
    <source>
        <strain evidence="5">NK1-12</strain>
    </source>
</reference>
<evidence type="ECO:0000313" key="5">
    <source>
        <dbReference type="EMBL" id="WNZ25837.1"/>
    </source>
</evidence>
<keyword evidence="2" id="KW-0479">Metal-binding</keyword>
<feature type="domain" description="CENP-V/GFA" evidence="4">
    <location>
        <begin position="5"/>
        <end position="125"/>
    </location>
</feature>
<dbReference type="PROSITE" id="PS51891">
    <property type="entry name" value="CENP_V_GFA"/>
    <property type="match status" value="1"/>
</dbReference>
<name>A0AA96WGW1_9CYAN</name>
<dbReference type="InterPro" id="IPR006913">
    <property type="entry name" value="CENP-V/GFA"/>
</dbReference>
<dbReference type="InterPro" id="IPR052355">
    <property type="entry name" value="CENP-V-like"/>
</dbReference>
<dbReference type="GO" id="GO:0046872">
    <property type="term" value="F:metal ion binding"/>
    <property type="evidence" value="ECO:0007669"/>
    <property type="project" value="UniProtKB-KW"/>
</dbReference>
<evidence type="ECO:0000256" key="1">
    <source>
        <dbReference type="ARBA" id="ARBA00005495"/>
    </source>
</evidence>
<dbReference type="Gene3D" id="2.170.150.70">
    <property type="match status" value="1"/>
</dbReference>
<dbReference type="EMBL" id="CP053586">
    <property type="protein sequence ID" value="WNZ25837.1"/>
    <property type="molecule type" value="Genomic_DNA"/>
</dbReference>
<evidence type="ECO:0000256" key="3">
    <source>
        <dbReference type="ARBA" id="ARBA00022833"/>
    </source>
</evidence>
<evidence type="ECO:0000256" key="2">
    <source>
        <dbReference type="ARBA" id="ARBA00022723"/>
    </source>
</evidence>
<organism evidence="5">
    <name type="scientific">Leptolyngbya sp. NK1-12</name>
    <dbReference type="NCBI Taxonomy" id="2547451"/>
    <lineage>
        <taxon>Bacteria</taxon>
        <taxon>Bacillati</taxon>
        <taxon>Cyanobacteriota</taxon>
        <taxon>Cyanophyceae</taxon>
        <taxon>Leptolyngbyales</taxon>
        <taxon>Leptolyngbyaceae</taxon>
        <taxon>Leptolyngbya group</taxon>
        <taxon>Leptolyngbya</taxon>
    </lineage>
</organism>
<accession>A0AA96WGW1</accession>